<dbReference type="EMBL" id="LZYE01000367">
    <property type="protein sequence ID" value="OFC28948.1"/>
    <property type="molecule type" value="Genomic_DNA"/>
</dbReference>
<dbReference type="Proteomes" id="UP000175616">
    <property type="component" value="Unassembled WGS sequence"/>
</dbReference>
<reference evidence="3 4" key="1">
    <citation type="submission" date="2016-06" db="EMBL/GenBank/DDBJ databases">
        <title>Gene turnover analysis identifies the evolutionary adaptation of the extremophile Acidithiobacillus caldus.</title>
        <authorList>
            <person name="Zhang X."/>
        </authorList>
    </citation>
    <scope>NUCLEOTIDE SEQUENCE [LARGE SCALE GENOMIC DNA]</scope>
    <source>
        <strain evidence="1 3">DX</strain>
        <strain evidence="2 4">S1</strain>
    </source>
</reference>
<dbReference type="RefSeq" id="WP_070114083.1">
    <property type="nucleotide sequence ID" value="NZ_CP133598.1"/>
</dbReference>
<dbReference type="Pfam" id="PF13591">
    <property type="entry name" value="MerR_2"/>
    <property type="match status" value="1"/>
</dbReference>
<accession>A0A1E7YIX8</accession>
<dbReference type="Proteomes" id="UP000175707">
    <property type="component" value="Unassembled WGS sequence"/>
</dbReference>
<evidence type="ECO:0000313" key="3">
    <source>
        <dbReference type="Proteomes" id="UP000175616"/>
    </source>
</evidence>
<proteinExistence type="predicted"/>
<organism evidence="1 3">
    <name type="scientific">Acidithiobacillus caldus</name>
    <dbReference type="NCBI Taxonomy" id="33059"/>
    <lineage>
        <taxon>Bacteria</taxon>
        <taxon>Pseudomonadati</taxon>
        <taxon>Pseudomonadota</taxon>
        <taxon>Acidithiobacillia</taxon>
        <taxon>Acidithiobacillales</taxon>
        <taxon>Acidithiobacillaceae</taxon>
        <taxon>Acidithiobacillus</taxon>
    </lineage>
</organism>
<evidence type="ECO:0000313" key="4">
    <source>
        <dbReference type="Proteomes" id="UP000175707"/>
    </source>
</evidence>
<sequence>MSSTPITVLQAEIVDDGLLCFDFGELCDLLHCAPSEALAWVQYGVIQPQGSGPQHWRFRRIDLYRARLGQRLARDLELDMAGAALAVELLERLRS</sequence>
<protein>
    <submittedName>
        <fullName evidence="1">MerR family transcriptional regulator</fullName>
    </submittedName>
</protein>
<comment type="caution">
    <text evidence="1">The sequence shown here is derived from an EMBL/GenBank/DDBJ whole genome shotgun (WGS) entry which is preliminary data.</text>
</comment>
<dbReference type="AlphaFoldDB" id="A0A1E7YIX8"/>
<name>A0A1E7YIX8_9PROT</name>
<dbReference type="EMBL" id="LZYH01000795">
    <property type="protein sequence ID" value="OFC52104.1"/>
    <property type="molecule type" value="Genomic_DNA"/>
</dbReference>
<gene>
    <name evidence="1" type="ORF">BAE27_14855</name>
    <name evidence="2" type="ORF">BAE30_12335</name>
</gene>
<evidence type="ECO:0000313" key="1">
    <source>
        <dbReference type="EMBL" id="OFC28948.1"/>
    </source>
</evidence>
<evidence type="ECO:0000313" key="2">
    <source>
        <dbReference type="EMBL" id="OFC52104.1"/>
    </source>
</evidence>
<dbReference type="Gene3D" id="1.10.1660.10">
    <property type="match status" value="1"/>
</dbReference>